<sequence>MRKLGLTSLPVLAAMLALSGCGGGGGVASTPAPVPAPTPAPTPTPTPVPTPTPTPTATNFNTSEYRRSDGPAFHGAITAWDAGASGQGTTIAIVDSGIDTTNPEFSGRIAGSSTDVGGTRGLINGDDDHGTQVALVAAAARNNTGVMGIAWSATIQMLRADTPGSCLDADGCTFSDENITAGIDSAIRAGARVVNLSLGGDAANATLRAAVGRAAAAGLVVVVSAGNDGDSTEAGVDPSNPDPFAASVLQAGGANVLIVGSVDEFGVVSNFSNRPGTSASSTLMALGQQICCVYENGVIKTETTTEGTFVRVVSGTSFSAPQVSGAAALLAQAFPNLTAKQIVSLLLSSARDAGASGTDATYGRGILDIARAFSPQGSTGLAGTSVAVSLGSLAGMTSAAMGDAISGASLPTVMLDGYARAYRLDLAQGLRAGQARQPLIEALGSPARSIALDADGATLAFSVDRRFGAAPLRLASGDRDRAKVLASSLVTRLGDKFDVALGWNVAGQGLTSQLQRRHEPVFLIAGVGSGLAERSQTGLAVRYRIGGAGLTVNAERAEVWRPEALQNRRIDRLVRFGVAVDGRRSAGLDWRVGLGLMREDRTVLGARFAEALGGGGATTVSFAPGVTWRPATGWQLAASGNLGITRIDRGAITANGSRLVSSSWAVDLARDGMLAAGDRLALRLSQPLRVESGALLLNLPVGYDYATGLASFSRVPLSLAPKGREIDAELAWSLSALGGNVATSLFWRRNPGHFAAVSDDGGAAVRWSAAF</sequence>
<dbReference type="PROSITE" id="PS00138">
    <property type="entry name" value="SUBTILASE_SER"/>
    <property type="match status" value="1"/>
</dbReference>
<keyword evidence="4 6" id="KW-0378">Hydrolase</keyword>
<dbReference type="Proteomes" id="UP000562395">
    <property type="component" value="Unassembled WGS sequence"/>
</dbReference>
<dbReference type="RefSeq" id="WP_183612498.1">
    <property type="nucleotide sequence ID" value="NZ_JACICY010000003.1"/>
</dbReference>
<dbReference type="AlphaFoldDB" id="A0A7W5ZXX0"/>
<keyword evidence="12" id="KW-1185">Reference proteome</keyword>
<dbReference type="PROSITE" id="PS51892">
    <property type="entry name" value="SUBTILASE"/>
    <property type="match status" value="1"/>
</dbReference>
<dbReference type="PANTHER" id="PTHR43806">
    <property type="entry name" value="PEPTIDASE S8"/>
    <property type="match status" value="1"/>
</dbReference>
<accession>A0A7W5ZXX0</accession>
<dbReference type="InterPro" id="IPR050131">
    <property type="entry name" value="Peptidase_S8_subtilisin-like"/>
</dbReference>
<evidence type="ECO:0000256" key="9">
    <source>
        <dbReference type="SAM" id="SignalP"/>
    </source>
</evidence>
<evidence type="ECO:0000313" key="12">
    <source>
        <dbReference type="Proteomes" id="UP000562395"/>
    </source>
</evidence>
<dbReference type="PROSITE" id="PS00136">
    <property type="entry name" value="SUBTILASE_ASP"/>
    <property type="match status" value="1"/>
</dbReference>
<dbReference type="SUPFAM" id="SSF52743">
    <property type="entry name" value="Subtilisin-like"/>
    <property type="match status" value="1"/>
</dbReference>
<dbReference type="InterPro" id="IPR036852">
    <property type="entry name" value="Peptidase_S8/S53_dom_sf"/>
</dbReference>
<evidence type="ECO:0000256" key="4">
    <source>
        <dbReference type="ARBA" id="ARBA00022801"/>
    </source>
</evidence>
<evidence type="ECO:0000256" key="6">
    <source>
        <dbReference type="PROSITE-ProRule" id="PRU01240"/>
    </source>
</evidence>
<evidence type="ECO:0000256" key="2">
    <source>
        <dbReference type="ARBA" id="ARBA00022670"/>
    </source>
</evidence>
<reference evidence="11 12" key="1">
    <citation type="submission" date="2020-08" db="EMBL/GenBank/DDBJ databases">
        <title>Genomic Encyclopedia of Type Strains, Phase IV (KMG-IV): sequencing the most valuable type-strain genomes for metagenomic binning, comparative biology and taxonomic classification.</title>
        <authorList>
            <person name="Goeker M."/>
        </authorList>
    </citation>
    <scope>NUCLEOTIDE SEQUENCE [LARGE SCALE GENOMIC DNA]</scope>
    <source>
        <strain evidence="11 12">DSM 14552</strain>
    </source>
</reference>
<dbReference type="PRINTS" id="PR00723">
    <property type="entry name" value="SUBTILISIN"/>
</dbReference>
<evidence type="ECO:0000256" key="3">
    <source>
        <dbReference type="ARBA" id="ARBA00022729"/>
    </source>
</evidence>
<protein>
    <submittedName>
        <fullName evidence="11">Subtilisin family serine protease</fullName>
    </submittedName>
</protein>
<dbReference type="InterPro" id="IPR023827">
    <property type="entry name" value="Peptidase_S8_Asp-AS"/>
</dbReference>
<feature type="signal peptide" evidence="9">
    <location>
        <begin position="1"/>
        <end position="19"/>
    </location>
</feature>
<evidence type="ECO:0000256" key="1">
    <source>
        <dbReference type="ARBA" id="ARBA00011073"/>
    </source>
</evidence>
<dbReference type="PANTHER" id="PTHR43806:SF11">
    <property type="entry name" value="CEREVISIN-RELATED"/>
    <property type="match status" value="1"/>
</dbReference>
<dbReference type="InterPro" id="IPR034061">
    <property type="entry name" value="Peptidases_S8_Autotransporter"/>
</dbReference>
<evidence type="ECO:0000256" key="8">
    <source>
        <dbReference type="SAM" id="MobiDB-lite"/>
    </source>
</evidence>
<evidence type="ECO:0000313" key="11">
    <source>
        <dbReference type="EMBL" id="MBB3860212.1"/>
    </source>
</evidence>
<feature type="domain" description="Peptidase S8/S53" evidence="10">
    <location>
        <begin position="86"/>
        <end position="365"/>
    </location>
</feature>
<gene>
    <name evidence="11" type="ORF">GGQ88_001478</name>
</gene>
<feature type="region of interest" description="Disordered" evidence="8">
    <location>
        <begin position="24"/>
        <end position="63"/>
    </location>
</feature>
<proteinExistence type="inferred from homology"/>
<dbReference type="GO" id="GO:0004252">
    <property type="term" value="F:serine-type endopeptidase activity"/>
    <property type="evidence" value="ECO:0007669"/>
    <property type="project" value="UniProtKB-UniRule"/>
</dbReference>
<dbReference type="GO" id="GO:0006508">
    <property type="term" value="P:proteolysis"/>
    <property type="evidence" value="ECO:0007669"/>
    <property type="project" value="UniProtKB-KW"/>
</dbReference>
<dbReference type="Pfam" id="PF00082">
    <property type="entry name" value="Peptidase_S8"/>
    <property type="match status" value="1"/>
</dbReference>
<comment type="similarity">
    <text evidence="1 6 7">Belongs to the peptidase S8 family.</text>
</comment>
<keyword evidence="5 6" id="KW-0720">Serine protease</keyword>
<feature type="active site" description="Charge relay system" evidence="6">
    <location>
        <position position="129"/>
    </location>
</feature>
<evidence type="ECO:0000259" key="10">
    <source>
        <dbReference type="Pfam" id="PF00082"/>
    </source>
</evidence>
<keyword evidence="2 6" id="KW-0645">Protease</keyword>
<feature type="active site" description="Charge relay system" evidence="6">
    <location>
        <position position="95"/>
    </location>
</feature>
<feature type="compositionally biased region" description="Pro residues" evidence="8">
    <location>
        <begin position="32"/>
        <end position="54"/>
    </location>
</feature>
<evidence type="ECO:0000256" key="7">
    <source>
        <dbReference type="RuleBase" id="RU003355"/>
    </source>
</evidence>
<dbReference type="InterPro" id="IPR015500">
    <property type="entry name" value="Peptidase_S8_subtilisin-rel"/>
</dbReference>
<name>A0A7W5ZXX0_9SPHN</name>
<dbReference type="CDD" id="cd04848">
    <property type="entry name" value="Peptidases_S8_Autotransporter_serine_protease_like"/>
    <property type="match status" value="1"/>
</dbReference>
<comment type="caution">
    <text evidence="11">The sequence shown here is derived from an EMBL/GenBank/DDBJ whole genome shotgun (WGS) entry which is preliminary data.</text>
</comment>
<organism evidence="11 12">
    <name type="scientific">Novosphingobium hassiacum</name>
    <dbReference type="NCBI Taxonomy" id="173676"/>
    <lineage>
        <taxon>Bacteria</taxon>
        <taxon>Pseudomonadati</taxon>
        <taxon>Pseudomonadota</taxon>
        <taxon>Alphaproteobacteria</taxon>
        <taxon>Sphingomonadales</taxon>
        <taxon>Sphingomonadaceae</taxon>
        <taxon>Novosphingobium</taxon>
    </lineage>
</organism>
<feature type="chain" id="PRO_5031535668" evidence="9">
    <location>
        <begin position="20"/>
        <end position="771"/>
    </location>
</feature>
<keyword evidence="3 9" id="KW-0732">Signal</keyword>
<dbReference type="PROSITE" id="PS51257">
    <property type="entry name" value="PROKAR_LIPOPROTEIN"/>
    <property type="match status" value="1"/>
</dbReference>
<evidence type="ECO:0000256" key="5">
    <source>
        <dbReference type="ARBA" id="ARBA00022825"/>
    </source>
</evidence>
<dbReference type="Gene3D" id="3.40.50.200">
    <property type="entry name" value="Peptidase S8/S53 domain"/>
    <property type="match status" value="1"/>
</dbReference>
<feature type="active site" description="Charge relay system" evidence="6">
    <location>
        <position position="317"/>
    </location>
</feature>
<dbReference type="InterPro" id="IPR000209">
    <property type="entry name" value="Peptidase_S8/S53_dom"/>
</dbReference>
<dbReference type="EMBL" id="JACICY010000003">
    <property type="protein sequence ID" value="MBB3860212.1"/>
    <property type="molecule type" value="Genomic_DNA"/>
</dbReference>
<dbReference type="InterPro" id="IPR023828">
    <property type="entry name" value="Peptidase_S8_Ser-AS"/>
</dbReference>